<comment type="catalytic activity">
    <reaction evidence="24">
        <text>L-seryl-[protein] + ATP = O-phospho-L-seryl-[protein] + ADP + H(+)</text>
        <dbReference type="Rhea" id="RHEA:17989"/>
        <dbReference type="Rhea" id="RHEA-COMP:9863"/>
        <dbReference type="Rhea" id="RHEA-COMP:11604"/>
        <dbReference type="ChEBI" id="CHEBI:15378"/>
        <dbReference type="ChEBI" id="CHEBI:29999"/>
        <dbReference type="ChEBI" id="CHEBI:30616"/>
        <dbReference type="ChEBI" id="CHEBI:83421"/>
        <dbReference type="ChEBI" id="CHEBI:456216"/>
        <dbReference type="EC" id="2.7.11.1"/>
    </reaction>
</comment>
<evidence type="ECO:0000256" key="8">
    <source>
        <dbReference type="ARBA" id="ARBA00022527"/>
    </source>
</evidence>
<dbReference type="GO" id="GO:0005524">
    <property type="term" value="F:ATP binding"/>
    <property type="evidence" value="ECO:0007669"/>
    <property type="project" value="UniProtKB-UniRule"/>
</dbReference>
<dbReference type="GO" id="GO:0005856">
    <property type="term" value="C:cytoskeleton"/>
    <property type="evidence" value="ECO:0007669"/>
    <property type="project" value="UniProtKB-SubCell"/>
</dbReference>
<dbReference type="GO" id="GO:0005634">
    <property type="term" value="C:nucleus"/>
    <property type="evidence" value="ECO:0007669"/>
    <property type="project" value="UniProtKB-SubCell"/>
</dbReference>
<evidence type="ECO:0000256" key="4">
    <source>
        <dbReference type="ARBA" id="ARBA00004245"/>
    </source>
</evidence>
<dbReference type="InterPro" id="IPR000719">
    <property type="entry name" value="Prot_kinase_dom"/>
</dbReference>
<evidence type="ECO:0000256" key="16">
    <source>
        <dbReference type="ARBA" id="ARBA00022840"/>
    </source>
</evidence>
<dbReference type="PROSITE" id="PS00107">
    <property type="entry name" value="PROTEIN_KINASE_ATP"/>
    <property type="match status" value="1"/>
</dbReference>
<evidence type="ECO:0000256" key="18">
    <source>
        <dbReference type="ARBA" id="ARBA00023015"/>
    </source>
</evidence>
<sequence>MFAKKTSDFNLNSIIDNCIVWKDDVGYLPGSSLKFKRDQDDHLFDRNDNDHLEISLCSRCFKSDFRENLLKNNKYCKQCAQIDPQMYKIYKNFDSHSTPKNIDQDEEKHINPLRKLTQRKLSNDFELPTEFEWEKYLSKYQIESLPSVYFLPEQNYPSMRNEFKVGMKLEGIDPSHPSKFCVLSIVDIQGFRLRLHFDGYNGRFDFWVNADSKQIFPIGFCKKTYRKLEYPPGLSTFNWKIYLSVTNSKAAPENLFSINKVPFDRSIIKEFSINDKLEAVDIANSALICVATIKDILNDQILIHFDGWDDSFDYWTPVTSPLIHPINWCKSKSKCLTAPNGYRKEFSWDDYLKETNSKPVPENAFNFEEKKSRSLFHFWRPGMRLEAVDKRNPHLIRVASVVNRNMHSITIHYDGWDEKYDCEYDEDSPDLHPINWCHLTNHKLEPPPNKYLAKLNTLCPVPYCNGYGHYKWYKYRTHSREKDCPYSKYNYDLERVENLDRFADMIVSDSEGDDMSENNFYTFEFGIDSDMIKCEAKLQEKIHPYYLKLIKENYLEMKRTLKTNNVHTLRYLMDYVKSLDFNPFDIVGFECQKMYEVIEKLTNSSETANIFYQEKIDGITFLCLRHEEITSKLKIDLNSAVKIVPYLFANLKFLFKDVAIHSMMMNRYVTLSQLGDGTYGSVFLGQKIDTGERVAIKKMKRKYFSWEECMNLREVKSLQKLSHPNLIKLKEVIREDNTLYFVFEYMKENLYQLIKDREKPFAEKINCNILYQILQGLSFMHKHGFFHRDIKPENLLCMGPELIKIADFGLAREIRSRPPYTDYVSTRWYRAPEVLLRSTNYNSPIDIWAVGCIMAELYTLQPLFPGRSEIDQIFRVTSVLGTPDKNDWSEAYLLANTMNFRFPQFTSIPIETIVGNISNEGLQFLKSTLQWNPQKRPTAIQALKFSYFQNATNYHHQSDKSNSVKTAPTISEYNKKIMTNTASAYNKASTNNMLIKTVPSYIGSPNVDNHSIQQLQMQIGNNHLNQSSLIGQRKSPDNNSLNNSNNNNNNNHKFSMKDQYLSSSRYIAGQNTKKNSYSNSKNSSDQQSTIFGNFRKNSIASNKSAVSNGRKLYASSHYGKTDWSAKYL</sequence>
<gene>
    <name evidence="29" type="ORF">HUG17_1906</name>
</gene>
<dbReference type="EMBL" id="SDOV01000001">
    <property type="protein sequence ID" value="KAH7646368.1"/>
    <property type="molecule type" value="Genomic_DNA"/>
</dbReference>
<keyword evidence="15" id="KW-0862">Zinc</keyword>
<dbReference type="CDD" id="cd07830">
    <property type="entry name" value="STKc_MAK_like"/>
    <property type="match status" value="1"/>
</dbReference>
<dbReference type="SMART" id="SM00561">
    <property type="entry name" value="MBT"/>
    <property type="match status" value="3"/>
</dbReference>
<evidence type="ECO:0000256" key="27">
    <source>
        <dbReference type="SAM" id="MobiDB-lite"/>
    </source>
</evidence>
<evidence type="ECO:0000256" key="17">
    <source>
        <dbReference type="ARBA" id="ARBA00022842"/>
    </source>
</evidence>
<dbReference type="SMART" id="SM00220">
    <property type="entry name" value="S_TKc"/>
    <property type="match status" value="1"/>
</dbReference>
<accession>A0A9D4P963</accession>
<dbReference type="SUPFAM" id="SSF56112">
    <property type="entry name" value="Protein kinase-like (PK-like)"/>
    <property type="match status" value="1"/>
</dbReference>
<dbReference type="CDD" id="cd20102">
    <property type="entry name" value="MBT_L3MBTL1-like_rpt2"/>
    <property type="match status" value="1"/>
</dbReference>
<feature type="repeat" description="MBT" evidence="25">
    <location>
        <begin position="346"/>
        <end position="447"/>
    </location>
</feature>
<comment type="cofactor">
    <cofactor evidence="1">
        <name>Mg(2+)</name>
        <dbReference type="ChEBI" id="CHEBI:18420"/>
    </cofactor>
</comment>
<evidence type="ECO:0000256" key="26">
    <source>
        <dbReference type="PROSITE-ProRule" id="PRU10141"/>
    </source>
</evidence>
<evidence type="ECO:0000256" key="25">
    <source>
        <dbReference type="PROSITE-ProRule" id="PRU00459"/>
    </source>
</evidence>
<evidence type="ECO:0000256" key="13">
    <source>
        <dbReference type="ARBA" id="ARBA00022771"/>
    </source>
</evidence>
<evidence type="ECO:0000256" key="12">
    <source>
        <dbReference type="ARBA" id="ARBA00022741"/>
    </source>
</evidence>
<evidence type="ECO:0000256" key="14">
    <source>
        <dbReference type="ARBA" id="ARBA00022777"/>
    </source>
</evidence>
<evidence type="ECO:0000256" key="15">
    <source>
        <dbReference type="ARBA" id="ARBA00022833"/>
    </source>
</evidence>
<dbReference type="FunFam" id="1.10.510.10:FF:000104">
    <property type="entry name" value="serine/threonine-protein kinase MAK isoform X1"/>
    <property type="match status" value="1"/>
</dbReference>
<keyword evidence="11" id="KW-0479">Metal-binding</keyword>
<dbReference type="Pfam" id="PF00069">
    <property type="entry name" value="Pkinase"/>
    <property type="match status" value="1"/>
</dbReference>
<keyword evidence="14 29" id="KW-0418">Kinase</keyword>
<feature type="domain" description="Protein kinase" evidence="28">
    <location>
        <begin position="668"/>
        <end position="948"/>
    </location>
</feature>
<dbReference type="InterPro" id="IPR017441">
    <property type="entry name" value="Protein_kinase_ATP_BS"/>
</dbReference>
<dbReference type="Pfam" id="PF02820">
    <property type="entry name" value="MBT"/>
    <property type="match status" value="3"/>
</dbReference>
<comment type="similarity">
    <text evidence="5">Belongs to the protein kinase superfamily. CMGC Ser/Thr protein kinase family. CDC2/CDKX subfamily.</text>
</comment>
<dbReference type="GO" id="GO:0008270">
    <property type="term" value="F:zinc ion binding"/>
    <property type="evidence" value="ECO:0007669"/>
    <property type="project" value="UniProtKB-KW"/>
</dbReference>
<dbReference type="InterPro" id="IPR013761">
    <property type="entry name" value="SAM/pointed_sf"/>
</dbReference>
<dbReference type="GO" id="GO:0006355">
    <property type="term" value="P:regulation of DNA-templated transcription"/>
    <property type="evidence" value="ECO:0007669"/>
    <property type="project" value="InterPro"/>
</dbReference>
<dbReference type="GO" id="GO:0005929">
    <property type="term" value="C:cilium"/>
    <property type="evidence" value="ECO:0007669"/>
    <property type="project" value="UniProtKB-SubCell"/>
</dbReference>
<keyword evidence="20" id="KW-0206">Cytoskeleton</keyword>
<keyword evidence="18" id="KW-0805">Transcription regulation</keyword>
<evidence type="ECO:0000256" key="9">
    <source>
        <dbReference type="ARBA" id="ARBA00022553"/>
    </source>
</evidence>
<comment type="catalytic activity">
    <reaction evidence="23">
        <text>L-threonyl-[protein] + ATP = O-phospho-L-threonyl-[protein] + ADP + H(+)</text>
        <dbReference type="Rhea" id="RHEA:46608"/>
        <dbReference type="Rhea" id="RHEA-COMP:11060"/>
        <dbReference type="Rhea" id="RHEA-COMP:11605"/>
        <dbReference type="ChEBI" id="CHEBI:15378"/>
        <dbReference type="ChEBI" id="CHEBI:30013"/>
        <dbReference type="ChEBI" id="CHEBI:30616"/>
        <dbReference type="ChEBI" id="CHEBI:61977"/>
        <dbReference type="ChEBI" id="CHEBI:456216"/>
        <dbReference type="EC" id="2.7.11.1"/>
    </reaction>
</comment>
<organism evidence="29">
    <name type="scientific">Dermatophagoides farinae</name>
    <name type="common">American house dust mite</name>
    <dbReference type="NCBI Taxonomy" id="6954"/>
    <lineage>
        <taxon>Eukaryota</taxon>
        <taxon>Metazoa</taxon>
        <taxon>Ecdysozoa</taxon>
        <taxon>Arthropoda</taxon>
        <taxon>Chelicerata</taxon>
        <taxon>Arachnida</taxon>
        <taxon>Acari</taxon>
        <taxon>Acariformes</taxon>
        <taxon>Sarcoptiformes</taxon>
        <taxon>Astigmata</taxon>
        <taxon>Psoroptidia</taxon>
        <taxon>Analgoidea</taxon>
        <taxon>Pyroglyphidae</taxon>
        <taxon>Dermatophagoidinae</taxon>
        <taxon>Dermatophagoides</taxon>
    </lineage>
</organism>
<evidence type="ECO:0000256" key="19">
    <source>
        <dbReference type="ARBA" id="ARBA00023163"/>
    </source>
</evidence>
<keyword evidence="21" id="KW-0539">Nucleus</keyword>
<dbReference type="SUPFAM" id="SSF103637">
    <property type="entry name" value="CCHHC domain"/>
    <property type="match status" value="1"/>
</dbReference>
<dbReference type="InterPro" id="IPR011009">
    <property type="entry name" value="Kinase-like_dom_sf"/>
</dbReference>
<dbReference type="InterPro" id="IPR002515">
    <property type="entry name" value="Znf_C2H2C"/>
</dbReference>
<name>A0A9D4P963_DERFA</name>
<reference evidence="29" key="2">
    <citation type="journal article" date="2021" name="World Allergy Organ. J.">
        <title>Chromosome-level assembly of Dermatophagoides farinae genome and transcriptome reveals two novel allergens Der f 37 and Der f 39.</title>
        <authorList>
            <person name="Chen J."/>
            <person name="Cai Z."/>
            <person name="Fan D."/>
            <person name="Hu J."/>
            <person name="Hou Y."/>
            <person name="He Y."/>
            <person name="Zhang Z."/>
            <person name="Zhao Z."/>
            <person name="Gao P."/>
            <person name="Hu W."/>
            <person name="Sun J."/>
            <person name="Li J."/>
            <person name="Ji K."/>
        </authorList>
    </citation>
    <scope>NUCLEOTIDE SEQUENCE</scope>
    <source>
        <strain evidence="29">JKM2019</strain>
    </source>
</reference>
<keyword evidence="10" id="KW-0808">Transferase</keyword>
<reference evidence="29" key="1">
    <citation type="submission" date="2020-06" db="EMBL/GenBank/DDBJ databases">
        <authorList>
            <person name="Ji K."/>
            <person name="Li J."/>
        </authorList>
    </citation>
    <scope>NUCLEOTIDE SEQUENCE</scope>
    <source>
        <strain evidence="29">JKM2019</strain>
        <tissue evidence="29">Whole body</tissue>
    </source>
</reference>
<evidence type="ECO:0000256" key="24">
    <source>
        <dbReference type="ARBA" id="ARBA00048679"/>
    </source>
</evidence>
<evidence type="ECO:0000256" key="23">
    <source>
        <dbReference type="ARBA" id="ARBA00047899"/>
    </source>
</evidence>
<keyword evidence="19" id="KW-0804">Transcription</keyword>
<comment type="caution">
    <text evidence="29">The sequence shown here is derived from an EMBL/GenBank/DDBJ whole genome shotgun (WGS) entry which is preliminary data.</text>
</comment>
<feature type="repeat" description="MBT" evidence="25">
    <location>
        <begin position="237"/>
        <end position="339"/>
    </location>
</feature>
<dbReference type="Gene3D" id="2.30.30.140">
    <property type="match status" value="3"/>
</dbReference>
<evidence type="ECO:0000256" key="3">
    <source>
        <dbReference type="ARBA" id="ARBA00004138"/>
    </source>
</evidence>
<dbReference type="GO" id="GO:0004674">
    <property type="term" value="F:protein serine/threonine kinase activity"/>
    <property type="evidence" value="ECO:0007669"/>
    <property type="project" value="UniProtKB-KW"/>
</dbReference>
<keyword evidence="16 26" id="KW-0067">ATP-binding</keyword>
<dbReference type="Proteomes" id="UP000828236">
    <property type="component" value="Unassembled WGS sequence"/>
</dbReference>
<evidence type="ECO:0000256" key="5">
    <source>
        <dbReference type="ARBA" id="ARBA00006485"/>
    </source>
</evidence>
<keyword evidence="13" id="KW-0863">Zinc-finger</keyword>
<dbReference type="Gene3D" id="1.10.510.10">
    <property type="entry name" value="Transferase(Phosphotransferase) domain 1"/>
    <property type="match status" value="1"/>
</dbReference>
<evidence type="ECO:0000256" key="1">
    <source>
        <dbReference type="ARBA" id="ARBA00001946"/>
    </source>
</evidence>
<comment type="subcellular location">
    <subcellularLocation>
        <location evidence="3">Cell projection</location>
        <location evidence="3">Cilium</location>
    </subcellularLocation>
    <subcellularLocation>
        <location evidence="4">Cytoplasm</location>
        <location evidence="4">Cytoskeleton</location>
    </subcellularLocation>
    <subcellularLocation>
        <location evidence="2">Nucleus</location>
    </subcellularLocation>
</comment>
<evidence type="ECO:0000256" key="21">
    <source>
        <dbReference type="ARBA" id="ARBA00023242"/>
    </source>
</evidence>
<dbReference type="PROSITE" id="PS50011">
    <property type="entry name" value="PROTEIN_KINASE_DOM"/>
    <property type="match status" value="1"/>
</dbReference>
<dbReference type="PROSITE" id="PS00108">
    <property type="entry name" value="PROTEIN_KINASE_ST"/>
    <property type="match status" value="1"/>
</dbReference>
<keyword evidence="17" id="KW-0460">Magnesium</keyword>
<protein>
    <recommendedName>
        <fullName evidence="6">non-specific serine/threonine protein kinase</fullName>
        <ecNumber evidence="6">2.7.11.1</ecNumber>
    </recommendedName>
</protein>
<evidence type="ECO:0000256" key="22">
    <source>
        <dbReference type="ARBA" id="ARBA00023273"/>
    </source>
</evidence>
<evidence type="ECO:0000313" key="29">
    <source>
        <dbReference type="EMBL" id="KAH7646368.1"/>
    </source>
</evidence>
<keyword evidence="22" id="KW-0966">Cell projection</keyword>
<dbReference type="InterPro" id="IPR004092">
    <property type="entry name" value="Mbt"/>
</dbReference>
<evidence type="ECO:0000259" key="28">
    <source>
        <dbReference type="PROSITE" id="PS50011"/>
    </source>
</evidence>
<feature type="region of interest" description="Disordered" evidence="27">
    <location>
        <begin position="1028"/>
        <end position="1055"/>
    </location>
</feature>
<keyword evidence="9" id="KW-0597">Phosphoprotein</keyword>
<evidence type="ECO:0000256" key="20">
    <source>
        <dbReference type="ARBA" id="ARBA00023212"/>
    </source>
</evidence>
<keyword evidence="12 26" id="KW-0547">Nucleotide-binding</keyword>
<proteinExistence type="inferred from homology"/>
<evidence type="ECO:0000256" key="6">
    <source>
        <dbReference type="ARBA" id="ARBA00012513"/>
    </source>
</evidence>
<dbReference type="InterPro" id="IPR050117">
    <property type="entry name" value="MAPK"/>
</dbReference>
<keyword evidence="7" id="KW-0963">Cytoplasm</keyword>
<feature type="binding site" evidence="26">
    <location>
        <position position="698"/>
    </location>
    <ligand>
        <name>ATP</name>
        <dbReference type="ChEBI" id="CHEBI:30616"/>
    </ligand>
</feature>
<evidence type="ECO:0000256" key="10">
    <source>
        <dbReference type="ARBA" id="ARBA00022679"/>
    </source>
</evidence>
<dbReference type="InterPro" id="IPR008271">
    <property type="entry name" value="Ser/Thr_kinase_AS"/>
</dbReference>
<feature type="repeat" description="MBT" evidence="25">
    <location>
        <begin position="131"/>
        <end position="231"/>
    </location>
</feature>
<dbReference type="Gene3D" id="1.10.150.50">
    <property type="entry name" value="Transcription Factor, Ets-1"/>
    <property type="match status" value="1"/>
</dbReference>
<evidence type="ECO:0000256" key="11">
    <source>
        <dbReference type="ARBA" id="ARBA00022723"/>
    </source>
</evidence>
<evidence type="ECO:0000256" key="7">
    <source>
        <dbReference type="ARBA" id="ARBA00022490"/>
    </source>
</evidence>
<dbReference type="PANTHER" id="PTHR24055">
    <property type="entry name" value="MITOGEN-ACTIVATED PROTEIN KINASE"/>
    <property type="match status" value="1"/>
</dbReference>
<dbReference type="AlphaFoldDB" id="A0A9D4P963"/>
<dbReference type="SUPFAM" id="SSF63748">
    <property type="entry name" value="Tudor/PWWP/MBT"/>
    <property type="match status" value="3"/>
</dbReference>
<dbReference type="PROSITE" id="PS51079">
    <property type="entry name" value="MBT"/>
    <property type="match status" value="3"/>
</dbReference>
<dbReference type="Gene3D" id="3.30.200.20">
    <property type="entry name" value="Phosphorylase Kinase, domain 1"/>
    <property type="match status" value="1"/>
</dbReference>
<dbReference type="PROSITE" id="PS51802">
    <property type="entry name" value="ZF_CCHHC"/>
    <property type="match status" value="1"/>
</dbReference>
<dbReference type="EC" id="2.7.11.1" evidence="6"/>
<feature type="compositionally biased region" description="Low complexity" evidence="27">
    <location>
        <begin position="1038"/>
        <end position="1051"/>
    </location>
</feature>
<dbReference type="InterPro" id="IPR036060">
    <property type="entry name" value="Znf_C2H2C_sf"/>
</dbReference>
<dbReference type="FunFam" id="3.30.200.20:FF:000071">
    <property type="entry name" value="serine/threonine-protein kinase MAK isoform X1"/>
    <property type="match status" value="1"/>
</dbReference>
<evidence type="ECO:0000256" key="2">
    <source>
        <dbReference type="ARBA" id="ARBA00004123"/>
    </source>
</evidence>
<keyword evidence="8" id="KW-0723">Serine/threonine-protein kinase</keyword>